<dbReference type="InterPro" id="IPR056466">
    <property type="entry name" value="Spectrin_DBS"/>
</dbReference>
<evidence type="ECO:0000256" key="4">
    <source>
        <dbReference type="SAM" id="MobiDB-lite"/>
    </source>
</evidence>
<dbReference type="Pfam" id="PF00621">
    <property type="entry name" value="RhoGEF"/>
    <property type="match status" value="1"/>
</dbReference>
<evidence type="ECO:0000259" key="5">
    <source>
        <dbReference type="PROSITE" id="PS50003"/>
    </source>
</evidence>
<dbReference type="PANTHER" id="PTHR22826:SF207">
    <property type="entry name" value="PROTO-ONCOGENE DBL-LIKE ISOFORM X1"/>
    <property type="match status" value="1"/>
</dbReference>
<evidence type="ECO:0008006" key="9">
    <source>
        <dbReference type="Google" id="ProtNLM"/>
    </source>
</evidence>
<reference evidence="7 8" key="1">
    <citation type="journal article" date="2018" name="G3 (Bethesda)">
        <title>A High-Quality Reference Genome for the Invasive Mosquitofish Gambusia affinis Using a Chicago Library.</title>
        <authorList>
            <person name="Hoffberg S.L."/>
            <person name="Troendle N.J."/>
            <person name="Glenn T.C."/>
            <person name="Mahmud O."/>
            <person name="Louha S."/>
            <person name="Chalopin D."/>
            <person name="Bennetzen J.L."/>
            <person name="Mauricio R."/>
        </authorList>
    </citation>
    <scope>NUCLEOTIDE SEQUENCE [LARGE SCALE GENOMIC DNA]</scope>
    <source>
        <strain evidence="7">NE01/NJP1002.9</strain>
        <tissue evidence="7">Muscle</tissue>
    </source>
</reference>
<dbReference type="Proteomes" id="UP000250572">
    <property type="component" value="Unassembled WGS sequence"/>
</dbReference>
<evidence type="ECO:0000313" key="8">
    <source>
        <dbReference type="Proteomes" id="UP000250572"/>
    </source>
</evidence>
<comment type="caution">
    <text evidence="7">The sequence shown here is derived from an EMBL/GenBank/DDBJ whole genome shotgun (WGS) entry which is preliminary data.</text>
</comment>
<keyword evidence="8" id="KW-1185">Reference proteome</keyword>
<dbReference type="AlphaFoldDB" id="A0A315VUH2"/>
<dbReference type="GO" id="GO:0016358">
    <property type="term" value="P:dendrite development"/>
    <property type="evidence" value="ECO:0007669"/>
    <property type="project" value="TreeGrafter"/>
</dbReference>
<dbReference type="InterPro" id="IPR000219">
    <property type="entry name" value="DH_dom"/>
</dbReference>
<feature type="domain" description="DH" evidence="6">
    <location>
        <begin position="702"/>
        <end position="890"/>
    </location>
</feature>
<keyword evidence="3" id="KW-0175">Coiled coil</keyword>
<dbReference type="SMART" id="SM00325">
    <property type="entry name" value="RhoGEF"/>
    <property type="match status" value="1"/>
</dbReference>
<dbReference type="Gene3D" id="2.30.29.30">
    <property type="entry name" value="Pleckstrin-homology domain (PH domain)/Phosphotyrosine-binding domain (PTB)"/>
    <property type="match status" value="1"/>
</dbReference>
<dbReference type="InterPro" id="IPR001849">
    <property type="entry name" value="PH_domain"/>
</dbReference>
<accession>A0A315VUH2</accession>
<dbReference type="GO" id="GO:0005737">
    <property type="term" value="C:cytoplasm"/>
    <property type="evidence" value="ECO:0007669"/>
    <property type="project" value="TreeGrafter"/>
</dbReference>
<evidence type="ECO:0000256" key="1">
    <source>
        <dbReference type="ARBA" id="ARBA00022553"/>
    </source>
</evidence>
<name>A0A315VUH2_GAMAF</name>
<dbReference type="SUPFAM" id="SSF48065">
    <property type="entry name" value="DBL homology domain (DH-domain)"/>
    <property type="match status" value="1"/>
</dbReference>
<dbReference type="InterPro" id="IPR055251">
    <property type="entry name" value="SOS1_NGEF_PH"/>
</dbReference>
<feature type="region of interest" description="Disordered" evidence="4">
    <location>
        <begin position="1072"/>
        <end position="1101"/>
    </location>
</feature>
<dbReference type="SMART" id="SM00233">
    <property type="entry name" value="PH"/>
    <property type="match status" value="1"/>
</dbReference>
<feature type="region of interest" description="Disordered" evidence="4">
    <location>
        <begin position="129"/>
        <end position="163"/>
    </location>
</feature>
<dbReference type="PROSITE" id="PS50003">
    <property type="entry name" value="PH_DOMAIN"/>
    <property type="match status" value="1"/>
</dbReference>
<dbReference type="Gene3D" id="1.20.900.10">
    <property type="entry name" value="Dbl homology (DH) domain"/>
    <property type="match status" value="1"/>
</dbReference>
<evidence type="ECO:0000256" key="3">
    <source>
        <dbReference type="SAM" id="Coils"/>
    </source>
</evidence>
<dbReference type="STRING" id="33528.ENSGAFP00000005848"/>
<feature type="domain" description="PH" evidence="5">
    <location>
        <begin position="902"/>
        <end position="1020"/>
    </location>
</feature>
<dbReference type="InterPro" id="IPR035899">
    <property type="entry name" value="DBL_dom_sf"/>
</dbReference>
<dbReference type="InterPro" id="IPR011993">
    <property type="entry name" value="PH-like_dom_sf"/>
</dbReference>
<dbReference type="CDD" id="cd00160">
    <property type="entry name" value="RhoGEF"/>
    <property type="match status" value="1"/>
</dbReference>
<dbReference type="InterPro" id="IPR051336">
    <property type="entry name" value="RhoGEF_Guanine_NuclExch_SF"/>
</dbReference>
<evidence type="ECO:0000259" key="6">
    <source>
        <dbReference type="PROSITE" id="PS50010"/>
    </source>
</evidence>
<evidence type="ECO:0000256" key="2">
    <source>
        <dbReference type="ARBA" id="ARBA00022658"/>
    </source>
</evidence>
<dbReference type="FunFam" id="2.30.29.30:FF:000078">
    <property type="entry name" value="Guanine nucleotide exchange factor DBS"/>
    <property type="match status" value="1"/>
</dbReference>
<protein>
    <recommendedName>
        <fullName evidence="9">DH domain-containing protein</fullName>
    </recommendedName>
</protein>
<dbReference type="Pfam" id="PF23289">
    <property type="entry name" value="Spectrin_5"/>
    <property type="match status" value="1"/>
</dbReference>
<dbReference type="Gene3D" id="1.20.58.60">
    <property type="match status" value="1"/>
</dbReference>
<keyword evidence="2" id="KW-0344">Guanine-nucleotide releasing factor</keyword>
<dbReference type="PANTHER" id="PTHR22826">
    <property type="entry name" value="RHO GUANINE EXCHANGE FACTOR-RELATED"/>
    <property type="match status" value="1"/>
</dbReference>
<dbReference type="SUPFAM" id="SSF46966">
    <property type="entry name" value="Spectrin repeat"/>
    <property type="match status" value="1"/>
</dbReference>
<dbReference type="GO" id="GO:0005085">
    <property type="term" value="F:guanyl-nucleotide exchange factor activity"/>
    <property type="evidence" value="ECO:0007669"/>
    <property type="project" value="UniProtKB-KW"/>
</dbReference>
<keyword evidence="1" id="KW-0597">Phosphoprotein</keyword>
<organism evidence="7 8">
    <name type="scientific">Gambusia affinis</name>
    <name type="common">Western mosquitofish</name>
    <name type="synonym">Heterandria affinis</name>
    <dbReference type="NCBI Taxonomy" id="33528"/>
    <lineage>
        <taxon>Eukaryota</taxon>
        <taxon>Metazoa</taxon>
        <taxon>Chordata</taxon>
        <taxon>Craniata</taxon>
        <taxon>Vertebrata</taxon>
        <taxon>Euteleostomi</taxon>
        <taxon>Actinopterygii</taxon>
        <taxon>Neopterygii</taxon>
        <taxon>Teleostei</taxon>
        <taxon>Neoteleostei</taxon>
        <taxon>Acanthomorphata</taxon>
        <taxon>Ovalentaria</taxon>
        <taxon>Atherinomorphae</taxon>
        <taxon>Cyprinodontiformes</taxon>
        <taxon>Poeciliidae</taxon>
        <taxon>Poeciliinae</taxon>
        <taxon>Gambusia</taxon>
    </lineage>
</organism>
<dbReference type="SUPFAM" id="SSF50729">
    <property type="entry name" value="PH domain-like"/>
    <property type="match status" value="1"/>
</dbReference>
<feature type="coiled-coil region" evidence="3">
    <location>
        <begin position="352"/>
        <end position="385"/>
    </location>
</feature>
<gene>
    <name evidence="7" type="ORF">CCH79_00002403</name>
</gene>
<sequence length="1198" mass="134584">MGTEGWPMLSNLTDEQEKLILGEEGAHLVEAGDGDGAGGTTANAGVAEVGSGAADAAVADAGLAEADRGAAEVGHAAIDGFTLIAMCGAALLHPAQIERLGQHSTTPPSRCRAEDVWCALSAPFGPPGHCSGGTEPSLRQLAPDSTSRYSRAGPGQNRGEKPLGAMAESNMRWGFPRLRRAAVSSTGTWGIWEASDWATSFPGNLHLVLVLRPTSLLSSTPSPSSSTDLGFRFSQDDFLLKMPVVMLRSVGDLLRYIDENHLASDFTAKVEYCQSDWVLLRSSIETFAVTVKEIAQLLQGFGSELSETELPDEANAIEFLLHSHSHRYRQMKDDIRGVLKEGRLLLSNLETVKAAKREAEEEQEIQADMETVQRLLAQLRDMEEAFDGFFEKHHLKLQQYLQLLHYESSFQQMDEVLERISAQEKEIACVGTTVVQTEQLLKDLDSLDKRAQEEMNRAQVVILHGHQLAANHHYALALIVQRCNELRHHCDVISTAIRTKRASLTRTRDLLRRLEEALRWCDEGAYLLASQMVDKFQTKEGAQEALQYLTNHQERAPSVVKNTQDTLSLEFEAMLTPQLQSQITMVKEKLSSVQCMIRNREQCLKKLADVQVRPIQLVAPRPEPDQTILRCKSPLFSPKHVVDFNVLNSKFSFDLLPGKRASRRNNSPRKIEVMHDYQGNRSCLYGPNPETDSEAEENPEQVTRHIMKELIATERVYVDELLSVLLGYRAEMEDPSMSYLLPSALRCQKDVLFGNMPEIYQFHSRQAFTLIHTIFLHDLQGCLETPERVGACFLHRKDKFQVYERYCQNKPCSELLWRQCSDSPFFQECQKKLDHKLGLDSYLLKPIQRLTKYQLLLKELLKHCVEEHYRCELQEALDSMLELLKSVNDSMHQIAITGYPGDISQLGRIILQGSFSVWISHKRAAVRMKELARFKPMQRHLFLYDHALLFCKRRNEDSHDSFYSFKSCLRMSTVAITETVKGDVKKFEICYSDREVVYLVQAPTVEVKVAWLNEIQKILANPQKLRQDEDSSLALPDNLLSDSTSEMCVSWGPGPVGGCSACLPVPHSSSATSHAHKYRGEESTHSSPAHSDPVVHSPRRSWPAPAHSVAICEGLEDWGATDLSALSDSDEEDQPSPLVAGRYRVMVESSMASSDDIIFNCGDVIQLLYEDSMVKNISRREEGRVQPEDLHRILGESC</sequence>
<dbReference type="PROSITE" id="PS50010">
    <property type="entry name" value="DH_2"/>
    <property type="match status" value="1"/>
</dbReference>
<proteinExistence type="predicted"/>
<dbReference type="EMBL" id="NHOQ01001678">
    <property type="protein sequence ID" value="PWA23054.1"/>
    <property type="molecule type" value="Genomic_DNA"/>
</dbReference>
<dbReference type="Pfam" id="PF22697">
    <property type="entry name" value="SOS1_NGEF_PH"/>
    <property type="match status" value="1"/>
</dbReference>
<evidence type="ECO:0000313" key="7">
    <source>
        <dbReference type="EMBL" id="PWA23054.1"/>
    </source>
</evidence>